<dbReference type="EMBL" id="JAGSCS010000004">
    <property type="protein sequence ID" value="MBR0575694.1"/>
    <property type="molecule type" value="Genomic_DNA"/>
</dbReference>
<dbReference type="PROSITE" id="PS51192">
    <property type="entry name" value="HELICASE_ATP_BIND_1"/>
    <property type="match status" value="1"/>
</dbReference>
<accession>A0A941CPI2</accession>
<name>A0A941CPI2_9CLOT</name>
<keyword evidence="2" id="KW-0067">ATP-binding</keyword>
<dbReference type="Gene3D" id="3.40.50.10810">
    <property type="entry name" value="Tandem AAA-ATPase domain"/>
    <property type="match status" value="1"/>
</dbReference>
<dbReference type="Pfam" id="PF00176">
    <property type="entry name" value="SNF2-rel_dom"/>
    <property type="match status" value="1"/>
</dbReference>
<comment type="caution">
    <text evidence="2">The sequence shown here is derived from an EMBL/GenBank/DDBJ whole genome shotgun (WGS) entry which is preliminary data.</text>
</comment>
<dbReference type="GO" id="GO:0004386">
    <property type="term" value="F:helicase activity"/>
    <property type="evidence" value="ECO:0007669"/>
    <property type="project" value="UniProtKB-KW"/>
</dbReference>
<dbReference type="Proteomes" id="UP000675379">
    <property type="component" value="Unassembled WGS sequence"/>
</dbReference>
<reference evidence="2" key="1">
    <citation type="submission" date="2021-04" db="EMBL/GenBank/DDBJ databases">
        <title>Proteiniclasticum sedimins sp. nov., an obligate anaerobic bacterium isolated from anaerobic sludge.</title>
        <authorList>
            <person name="Liu J."/>
        </authorList>
    </citation>
    <scope>NUCLEOTIDE SEQUENCE</scope>
    <source>
        <strain evidence="2">BAD-10</strain>
    </source>
</reference>
<evidence type="ECO:0000313" key="3">
    <source>
        <dbReference type="Proteomes" id="UP000675379"/>
    </source>
</evidence>
<keyword evidence="2" id="KW-0378">Hydrolase</keyword>
<dbReference type="AlphaFoldDB" id="A0A941CPI2"/>
<gene>
    <name evidence="2" type="ORF">KCG48_04980</name>
</gene>
<protein>
    <submittedName>
        <fullName evidence="2">DEAD/DEAH box helicase</fullName>
    </submittedName>
</protein>
<dbReference type="SMART" id="SM00487">
    <property type="entry name" value="DEXDc"/>
    <property type="match status" value="1"/>
</dbReference>
<dbReference type="SUPFAM" id="SSF52540">
    <property type="entry name" value="P-loop containing nucleoside triphosphate hydrolases"/>
    <property type="match status" value="2"/>
</dbReference>
<dbReference type="InterPro" id="IPR000330">
    <property type="entry name" value="SNF2_N"/>
</dbReference>
<dbReference type="InterPro" id="IPR027417">
    <property type="entry name" value="P-loop_NTPase"/>
</dbReference>
<evidence type="ECO:0000313" key="2">
    <source>
        <dbReference type="EMBL" id="MBR0575694.1"/>
    </source>
</evidence>
<dbReference type="GO" id="GO:0005524">
    <property type="term" value="F:ATP binding"/>
    <property type="evidence" value="ECO:0007669"/>
    <property type="project" value="InterPro"/>
</dbReference>
<dbReference type="RefSeq" id="WP_211800243.1">
    <property type="nucleotide sequence ID" value="NZ_JAGSCS010000004.1"/>
</dbReference>
<dbReference type="Gene3D" id="3.40.50.300">
    <property type="entry name" value="P-loop containing nucleotide triphosphate hydrolases"/>
    <property type="match status" value="1"/>
</dbReference>
<dbReference type="InterPro" id="IPR014001">
    <property type="entry name" value="Helicase_ATP-bd"/>
</dbReference>
<keyword evidence="3" id="KW-1185">Reference proteome</keyword>
<evidence type="ECO:0000259" key="1">
    <source>
        <dbReference type="PROSITE" id="PS51192"/>
    </source>
</evidence>
<organism evidence="2 3">
    <name type="scientific">Proteiniclasticum sediminis</name>
    <dbReference type="NCBI Taxonomy" id="2804028"/>
    <lineage>
        <taxon>Bacteria</taxon>
        <taxon>Bacillati</taxon>
        <taxon>Bacillota</taxon>
        <taxon>Clostridia</taxon>
        <taxon>Eubacteriales</taxon>
        <taxon>Clostridiaceae</taxon>
        <taxon>Proteiniclasticum</taxon>
    </lineage>
</organism>
<dbReference type="InterPro" id="IPR038718">
    <property type="entry name" value="SNF2-like_sf"/>
</dbReference>
<keyword evidence="2" id="KW-0547">Nucleotide-binding</keyword>
<sequence length="453" mass="51422">MKFVPHDYQKTALDHVIKNPAAGLLLDMGMGKTVTTLTAVDQLMNDYLEVDKVLVIAPLRVAEDTWSRETEKWDHLKHLKIAKILGPEKQRLAALQEEADIYIINRENTEWLVSTLGLKWDFDMVVIDELSSFKSHTSKRFKALKKVRPLIKRIVGLTGTPAPNGYMDIWAEVYLLDRGERLGKNITAYRQEYFYTVQRPGFQLYKIREGSEQRINDQIKDICISMKAKDYLKLKEPLYINVPAALSKEELQTYREMEKDAILQLEEGTITALNAAAVAGKLLQIANGAVYDTDGNYIRIHDRKLDVLEDLVEAANGKPVLVFYSFKHDLARIQERFPKAQKLETAEDIKNWNAGKVPIMLAHPASTGHGLNLQDGGNIIIWYGLNWSLELYQQANARLHRQGQTEGVIIHHIIAEGTIDERVLQVLQGKNNRQDALLDALKAMKTELEGGKG</sequence>
<keyword evidence="2" id="KW-0347">Helicase</keyword>
<feature type="domain" description="Helicase ATP-binding" evidence="1">
    <location>
        <begin position="13"/>
        <end position="179"/>
    </location>
</feature>
<dbReference type="PANTHER" id="PTHR10799">
    <property type="entry name" value="SNF2/RAD54 HELICASE FAMILY"/>
    <property type="match status" value="1"/>
</dbReference>
<proteinExistence type="predicted"/>